<evidence type="ECO:0000256" key="1">
    <source>
        <dbReference type="ARBA" id="ARBA00001971"/>
    </source>
</evidence>
<dbReference type="PROSITE" id="PS00086">
    <property type="entry name" value="CYTOCHROME_P450"/>
    <property type="match status" value="1"/>
</dbReference>
<dbReference type="VEuPathDB" id="VectorBase:RPRC004769"/>
<protein>
    <submittedName>
        <fullName evidence="16">p450 enzyme</fullName>
    </submittedName>
</protein>
<organism evidence="16">
    <name type="scientific">Rhodnius prolixus</name>
    <name type="common">Triatomid bug</name>
    <dbReference type="NCBI Taxonomy" id="13249"/>
    <lineage>
        <taxon>Eukaryota</taxon>
        <taxon>Metazoa</taxon>
        <taxon>Ecdysozoa</taxon>
        <taxon>Arthropoda</taxon>
        <taxon>Hexapoda</taxon>
        <taxon>Insecta</taxon>
        <taxon>Pterygota</taxon>
        <taxon>Neoptera</taxon>
        <taxon>Paraneoptera</taxon>
        <taxon>Hemiptera</taxon>
        <taxon>Heteroptera</taxon>
        <taxon>Panheteroptera</taxon>
        <taxon>Cimicomorpha</taxon>
        <taxon>Reduviidae</taxon>
        <taxon>Triatominae</taxon>
        <taxon>Rhodnius</taxon>
    </lineage>
</organism>
<dbReference type="InterPro" id="IPR001128">
    <property type="entry name" value="Cyt_P450"/>
</dbReference>
<dbReference type="InterPro" id="IPR002401">
    <property type="entry name" value="Cyt_P450_E_grp-I"/>
</dbReference>
<evidence type="ECO:0000256" key="11">
    <source>
        <dbReference type="ARBA" id="ARBA00023033"/>
    </source>
</evidence>
<dbReference type="GO" id="GO:0020037">
    <property type="term" value="F:heme binding"/>
    <property type="evidence" value="ECO:0007669"/>
    <property type="project" value="InterPro"/>
</dbReference>
<proteinExistence type="evidence at transcript level"/>
<comment type="subcellular location">
    <subcellularLocation>
        <location evidence="3">Endoplasmic reticulum membrane</location>
        <topology evidence="3">Peripheral membrane protein</topology>
    </subcellularLocation>
    <subcellularLocation>
        <location evidence="2">Microsome membrane</location>
        <topology evidence="2">Peripheral membrane protein</topology>
    </subcellularLocation>
</comment>
<feature type="binding site" description="axial binding residue" evidence="13">
    <location>
        <position position="457"/>
    </location>
    <ligand>
        <name>heme</name>
        <dbReference type="ChEBI" id="CHEBI:30413"/>
    </ligand>
    <ligandPart>
        <name>Fe</name>
        <dbReference type="ChEBI" id="CHEBI:18248"/>
    </ligandPart>
</feature>
<dbReference type="SUPFAM" id="SSF48264">
    <property type="entry name" value="Cytochrome P450"/>
    <property type="match status" value="1"/>
</dbReference>
<evidence type="ECO:0000256" key="6">
    <source>
        <dbReference type="ARBA" id="ARBA00022723"/>
    </source>
</evidence>
<reference evidence="16" key="1">
    <citation type="submission" date="2003-07" db="EMBL/GenBank/DDBJ databases">
        <authorList>
            <person name="Duvall M.R."/>
        </authorList>
    </citation>
    <scope>NUCLEOTIDE SEQUENCE</scope>
    <source>
        <tissue evidence="16">Salivary glands</tissue>
    </source>
</reference>
<comment type="cofactor">
    <cofactor evidence="1 13">
        <name>heme</name>
        <dbReference type="ChEBI" id="CHEBI:30413"/>
    </cofactor>
</comment>
<evidence type="ECO:0000256" key="10">
    <source>
        <dbReference type="ARBA" id="ARBA00023004"/>
    </source>
</evidence>
<dbReference type="InterPro" id="IPR036396">
    <property type="entry name" value="Cyt_P450_sf"/>
</dbReference>
<keyword evidence="6 13" id="KW-0479">Metal-binding</keyword>
<comment type="similarity">
    <text evidence="4 14">Belongs to the cytochrome P450 family.</text>
</comment>
<dbReference type="CDD" id="cd20628">
    <property type="entry name" value="CYP4"/>
    <property type="match status" value="1"/>
</dbReference>
<evidence type="ECO:0000313" key="16">
    <source>
        <dbReference type="EMBL" id="AAQ20834.1"/>
    </source>
</evidence>
<sequence precursor="true">MIVEFLLLILLMAILLMAAALPLHLIDLRPKTIWKMSKLPGPRGLPFFIGLAIRLAKLRDIDILAFFQNIHQEYARLVAFWLAGIPTVWLFDPDDLEVILASSQAIQKGNEYHCLFPWMQDGLVLSKGEKWHQRRKLLTPAFHFKILENNMQSLNKNARCLLRNMLKKEGRPFVTQELVVRCTLDVISETAMGHALNLQEREENNDYLNAVERACSLTFDRSKNVFYSNDGVYFLTLDGRKFSKNLKYLHNFSENIIQNRKLKYLLEKKYSENNIEEDNNFGKGKKAFLNILIDLEDKSKGTLTDKDIREEVDNFMFAGHDTTASCIMFTLYLLGRHPHVQEKAFEELYEIFGESDREVNNKDLHGMHYLEMIIKESIRIYPPAPYFSRNLIQDLVLKDKTVLPEGANVGIFAFIMHRDPKYFPNPEVFDPERFSAENCKKRHPYAYLPFSAGPRNCIGQKFAMMELKVVLSTILRFAKIESVNDEISARSLTPLILLKPCDPIRIKVFSRF</sequence>
<evidence type="ECO:0000256" key="3">
    <source>
        <dbReference type="ARBA" id="ARBA00004406"/>
    </source>
</evidence>
<keyword evidence="10 13" id="KW-0408">Iron</keyword>
<dbReference type="AlphaFoldDB" id="Q7YSZ3"/>
<keyword evidence="5 13" id="KW-0349">Heme</keyword>
<keyword evidence="7" id="KW-0256">Endoplasmic reticulum</keyword>
<name>Q7YSZ3_RHOPR</name>
<dbReference type="GO" id="GO:0004497">
    <property type="term" value="F:monooxygenase activity"/>
    <property type="evidence" value="ECO:0007669"/>
    <property type="project" value="UniProtKB-KW"/>
</dbReference>
<keyword evidence="15" id="KW-0732">Signal</keyword>
<feature type="chain" id="PRO_5004298215" evidence="15">
    <location>
        <begin position="21"/>
        <end position="512"/>
    </location>
</feature>
<dbReference type="InterPro" id="IPR050196">
    <property type="entry name" value="Cytochrome_P450_Monoox"/>
</dbReference>
<evidence type="ECO:0000256" key="5">
    <source>
        <dbReference type="ARBA" id="ARBA00022617"/>
    </source>
</evidence>
<dbReference type="GO" id="GO:0005506">
    <property type="term" value="F:iron ion binding"/>
    <property type="evidence" value="ECO:0007669"/>
    <property type="project" value="InterPro"/>
</dbReference>
<dbReference type="GO" id="GO:0005789">
    <property type="term" value="C:endoplasmic reticulum membrane"/>
    <property type="evidence" value="ECO:0007669"/>
    <property type="project" value="UniProtKB-SubCell"/>
</dbReference>
<accession>Q7YSZ3</accession>
<dbReference type="PRINTS" id="PR00385">
    <property type="entry name" value="P450"/>
</dbReference>
<keyword evidence="11 14" id="KW-0503">Monooxygenase</keyword>
<feature type="signal peptide" evidence="15">
    <location>
        <begin position="1"/>
        <end position="20"/>
    </location>
</feature>
<evidence type="ECO:0000256" key="9">
    <source>
        <dbReference type="ARBA" id="ARBA00023002"/>
    </source>
</evidence>
<dbReference type="PANTHER" id="PTHR24291">
    <property type="entry name" value="CYTOCHROME P450 FAMILY 4"/>
    <property type="match status" value="1"/>
</dbReference>
<dbReference type="Gene3D" id="1.10.630.10">
    <property type="entry name" value="Cytochrome P450"/>
    <property type="match status" value="1"/>
</dbReference>
<evidence type="ECO:0000256" key="13">
    <source>
        <dbReference type="PIRSR" id="PIRSR602401-1"/>
    </source>
</evidence>
<evidence type="ECO:0000256" key="4">
    <source>
        <dbReference type="ARBA" id="ARBA00010617"/>
    </source>
</evidence>
<dbReference type="EMBL" id="AY340269">
    <property type="protein sequence ID" value="AAQ20834.1"/>
    <property type="molecule type" value="mRNA"/>
</dbReference>
<evidence type="ECO:0000256" key="7">
    <source>
        <dbReference type="ARBA" id="ARBA00022824"/>
    </source>
</evidence>
<dbReference type="HOGENOM" id="CLU_001570_5_1_1"/>
<dbReference type="PRINTS" id="PR00463">
    <property type="entry name" value="EP450I"/>
</dbReference>
<evidence type="ECO:0000256" key="14">
    <source>
        <dbReference type="RuleBase" id="RU000461"/>
    </source>
</evidence>
<keyword evidence="8" id="KW-0492">Microsome</keyword>
<keyword evidence="9 14" id="KW-0560">Oxidoreductase</keyword>
<evidence type="ECO:0000256" key="15">
    <source>
        <dbReference type="SAM" id="SignalP"/>
    </source>
</evidence>
<keyword evidence="12" id="KW-0472">Membrane</keyword>
<reference evidence="16" key="2">
    <citation type="journal article" date="2004" name="Insect Biochem. Mol. Biol.">
        <title>Exploring the sialome of the blood-sucking bug Rhodnius prolixus.</title>
        <authorList>
            <person name="Ribeiro J.M."/>
            <person name="Andersen J."/>
            <person name="Silva-Neto M.A."/>
            <person name="Pham V.M."/>
            <person name="Garfield M.K."/>
            <person name="Valenzuela J.G."/>
        </authorList>
    </citation>
    <scope>NUCLEOTIDE SEQUENCE</scope>
    <source>
        <tissue evidence="16">Salivary glands</tissue>
    </source>
</reference>
<dbReference type="InterPro" id="IPR017972">
    <property type="entry name" value="Cyt_P450_CS"/>
</dbReference>
<evidence type="ECO:0000256" key="12">
    <source>
        <dbReference type="ARBA" id="ARBA00023136"/>
    </source>
</evidence>
<dbReference type="Pfam" id="PF00067">
    <property type="entry name" value="p450"/>
    <property type="match status" value="1"/>
</dbReference>
<dbReference type="GO" id="GO:0016705">
    <property type="term" value="F:oxidoreductase activity, acting on paired donors, with incorporation or reduction of molecular oxygen"/>
    <property type="evidence" value="ECO:0007669"/>
    <property type="project" value="InterPro"/>
</dbReference>
<dbReference type="PANTHER" id="PTHR24291:SF189">
    <property type="entry name" value="CYTOCHROME P450 4C3-RELATED"/>
    <property type="match status" value="1"/>
</dbReference>
<evidence type="ECO:0000256" key="2">
    <source>
        <dbReference type="ARBA" id="ARBA00004174"/>
    </source>
</evidence>
<evidence type="ECO:0000256" key="8">
    <source>
        <dbReference type="ARBA" id="ARBA00022848"/>
    </source>
</evidence>